<evidence type="ECO:0000313" key="10">
    <source>
        <dbReference type="Proteomes" id="UP000631114"/>
    </source>
</evidence>
<dbReference type="GO" id="GO:0045892">
    <property type="term" value="P:negative regulation of DNA-templated transcription"/>
    <property type="evidence" value="ECO:0007669"/>
    <property type="project" value="UniProtKB-UniRule"/>
</dbReference>
<feature type="compositionally biased region" description="Low complexity" evidence="7">
    <location>
        <begin position="145"/>
        <end position="154"/>
    </location>
</feature>
<organism evidence="9 10">
    <name type="scientific">Coptis chinensis</name>
    <dbReference type="NCBI Taxonomy" id="261450"/>
    <lineage>
        <taxon>Eukaryota</taxon>
        <taxon>Viridiplantae</taxon>
        <taxon>Streptophyta</taxon>
        <taxon>Embryophyta</taxon>
        <taxon>Tracheophyta</taxon>
        <taxon>Spermatophyta</taxon>
        <taxon>Magnoliopsida</taxon>
        <taxon>Ranunculales</taxon>
        <taxon>Ranunculaceae</taxon>
        <taxon>Coptidoideae</taxon>
        <taxon>Coptis</taxon>
    </lineage>
</organism>
<name>A0A835IEH5_9MAGN</name>
<dbReference type="InterPro" id="IPR006458">
    <property type="entry name" value="Ovate_C"/>
</dbReference>
<keyword evidence="4 6" id="KW-0804">Transcription</keyword>
<dbReference type="PROSITE" id="PS51754">
    <property type="entry name" value="OVATE"/>
    <property type="match status" value="1"/>
</dbReference>
<keyword evidence="10" id="KW-1185">Reference proteome</keyword>
<feature type="region of interest" description="Disordered" evidence="7">
    <location>
        <begin position="113"/>
        <end position="198"/>
    </location>
</feature>
<keyword evidence="5 6" id="KW-0539">Nucleus</keyword>
<dbReference type="PANTHER" id="PTHR33057">
    <property type="entry name" value="TRANSCRIPTION REPRESSOR OFP7-RELATED"/>
    <property type="match status" value="1"/>
</dbReference>
<dbReference type="Proteomes" id="UP000631114">
    <property type="component" value="Unassembled WGS sequence"/>
</dbReference>
<dbReference type="GO" id="GO:0005634">
    <property type="term" value="C:nucleus"/>
    <property type="evidence" value="ECO:0007669"/>
    <property type="project" value="UniProtKB-SubCell"/>
</dbReference>
<gene>
    <name evidence="9" type="ORF">IFM89_017273</name>
</gene>
<evidence type="ECO:0000256" key="6">
    <source>
        <dbReference type="RuleBase" id="RU367028"/>
    </source>
</evidence>
<comment type="function">
    <text evidence="6">Transcriptional repressor that regulates multiple aspects of plant growth and development.</text>
</comment>
<dbReference type="OrthoDB" id="1928390at2759"/>
<comment type="subcellular location">
    <subcellularLocation>
        <location evidence="1 6">Nucleus</location>
    </subcellularLocation>
</comment>
<sequence length="279" mass="32190">MFRSSFGSCRTRNVSDVIGQPVFIAENHEDTDFIEPLSPKVNIFPSICKPKLFEHIVMQENECGSVTKDVFRRKKVSDSGVYFIPGEKEGRTCPPASPTSPLNTLFKLHEKEMKERKVKAKKAHQKSKKKKRERCRLSSSEEESNNNGWFSSENETEKFFSSKSFSSNSSESRWRRNKRSTERRRRAKNKRNSEMGVCPFVTKGSDKVEAESVAVVKRSSDPYSDFRTSMVEMIVEKQIFSTKGLEKLLQCFLSLNSPHHHRIIVEVFTEIWEALFSLT</sequence>
<feature type="compositionally biased region" description="Basic residues" evidence="7">
    <location>
        <begin position="116"/>
        <end position="134"/>
    </location>
</feature>
<evidence type="ECO:0000256" key="3">
    <source>
        <dbReference type="ARBA" id="ARBA00023015"/>
    </source>
</evidence>
<keyword evidence="2 6" id="KW-0678">Repressor</keyword>
<dbReference type="PANTHER" id="PTHR33057:SF17">
    <property type="entry name" value="TRANSCRIPTION REPRESSOR OFP8"/>
    <property type="match status" value="1"/>
</dbReference>
<protein>
    <recommendedName>
        <fullName evidence="6">Transcription repressor</fullName>
    </recommendedName>
    <alternativeName>
        <fullName evidence="6">Ovate family protein</fullName>
    </alternativeName>
</protein>
<evidence type="ECO:0000256" key="7">
    <source>
        <dbReference type="SAM" id="MobiDB-lite"/>
    </source>
</evidence>
<accession>A0A835IEH5</accession>
<comment type="caution">
    <text evidence="9">The sequence shown here is derived from an EMBL/GenBank/DDBJ whole genome shotgun (WGS) entry which is preliminary data.</text>
</comment>
<evidence type="ECO:0000256" key="4">
    <source>
        <dbReference type="ARBA" id="ARBA00023163"/>
    </source>
</evidence>
<evidence type="ECO:0000313" key="9">
    <source>
        <dbReference type="EMBL" id="KAF9614293.1"/>
    </source>
</evidence>
<feature type="domain" description="OVATE" evidence="8">
    <location>
        <begin position="215"/>
        <end position="274"/>
    </location>
</feature>
<dbReference type="NCBIfam" id="TIGR01568">
    <property type="entry name" value="A_thal_3678"/>
    <property type="match status" value="1"/>
</dbReference>
<proteinExistence type="predicted"/>
<evidence type="ECO:0000256" key="2">
    <source>
        <dbReference type="ARBA" id="ARBA00022491"/>
    </source>
</evidence>
<evidence type="ECO:0000256" key="1">
    <source>
        <dbReference type="ARBA" id="ARBA00004123"/>
    </source>
</evidence>
<keyword evidence="3 6" id="KW-0805">Transcription regulation</keyword>
<dbReference type="InterPro" id="IPR038933">
    <property type="entry name" value="Ovate"/>
</dbReference>
<feature type="compositionally biased region" description="Basic residues" evidence="7">
    <location>
        <begin position="175"/>
        <end position="190"/>
    </location>
</feature>
<reference evidence="9 10" key="1">
    <citation type="submission" date="2020-10" db="EMBL/GenBank/DDBJ databases">
        <title>The Coptis chinensis genome and diversification of protoberbering-type alkaloids.</title>
        <authorList>
            <person name="Wang B."/>
            <person name="Shu S."/>
            <person name="Song C."/>
            <person name="Liu Y."/>
        </authorList>
    </citation>
    <scope>NUCLEOTIDE SEQUENCE [LARGE SCALE GENOMIC DNA]</scope>
    <source>
        <strain evidence="9">HL-2020</strain>
        <tissue evidence="9">Leaf</tissue>
    </source>
</reference>
<evidence type="ECO:0000259" key="8">
    <source>
        <dbReference type="PROSITE" id="PS51754"/>
    </source>
</evidence>
<evidence type="ECO:0000256" key="5">
    <source>
        <dbReference type="ARBA" id="ARBA00023242"/>
    </source>
</evidence>
<dbReference type="EMBL" id="JADFTS010000003">
    <property type="protein sequence ID" value="KAF9614293.1"/>
    <property type="molecule type" value="Genomic_DNA"/>
</dbReference>
<dbReference type="AlphaFoldDB" id="A0A835IEH5"/>
<dbReference type="Pfam" id="PF04844">
    <property type="entry name" value="Ovate"/>
    <property type="match status" value="1"/>
</dbReference>
<feature type="compositionally biased region" description="Low complexity" evidence="7">
    <location>
        <begin position="161"/>
        <end position="171"/>
    </location>
</feature>